<evidence type="ECO:0000256" key="2">
    <source>
        <dbReference type="ARBA" id="ARBA00022801"/>
    </source>
</evidence>
<dbReference type="Pfam" id="PF00561">
    <property type="entry name" value="Abhydrolase_1"/>
    <property type="match status" value="1"/>
</dbReference>
<dbReference type="InterPro" id="IPR029058">
    <property type="entry name" value="AB_hydrolase_fold"/>
</dbReference>
<protein>
    <submittedName>
        <fullName evidence="4">Amino acid amidase</fullName>
    </submittedName>
</protein>
<dbReference type="AlphaFoldDB" id="A0A8J3HQT8"/>
<dbReference type="GO" id="GO:0006508">
    <property type="term" value="P:proteolysis"/>
    <property type="evidence" value="ECO:0007669"/>
    <property type="project" value="InterPro"/>
</dbReference>
<accession>A0A8J3HQT8</accession>
<dbReference type="InterPro" id="IPR050266">
    <property type="entry name" value="AB_hydrolase_sf"/>
</dbReference>
<feature type="domain" description="AB hydrolase-1" evidence="3">
    <location>
        <begin position="38"/>
        <end position="279"/>
    </location>
</feature>
<sequence length="301" mass="33558">MFTDSMKGNHLSIREIEHSAESARIFIRTAGALDADDVLIMIHGGPGLSHRYMLGLEQLASPQLTVVNYDQRGTGRSPILELQGAEAQVAHFAPTTYAQDLESVRSVVAQGKKVHILGHSWGGMVAMYYAIQYPEHVRSLLLIDSVPPTVAGLHAGFEHFEARLKDLQQQGIVPTELSTDHLERLKQILPVYVSRTNPSFDLPRFTETIDHTPEVGEQTWKALGDFDLSAQVAALKLPLHIFYGEDDPFGRVWADETRAAFSNATIDFQMIPDCGHFGWLECPEIFFPALQNFIEQHKVNG</sequence>
<dbReference type="InterPro" id="IPR002410">
    <property type="entry name" value="Peptidase_S33"/>
</dbReference>
<dbReference type="Proteomes" id="UP000612362">
    <property type="component" value="Unassembled WGS sequence"/>
</dbReference>
<dbReference type="PRINTS" id="PR00111">
    <property type="entry name" value="ABHYDROLASE"/>
</dbReference>
<gene>
    <name evidence="4" type="ORF">KSX_02850</name>
</gene>
<dbReference type="EMBL" id="BNJF01000001">
    <property type="protein sequence ID" value="GHO42122.1"/>
    <property type="molecule type" value="Genomic_DNA"/>
</dbReference>
<keyword evidence="2" id="KW-0378">Hydrolase</keyword>
<evidence type="ECO:0000256" key="1">
    <source>
        <dbReference type="ARBA" id="ARBA00010088"/>
    </source>
</evidence>
<comment type="caution">
    <text evidence="4">The sequence shown here is derived from an EMBL/GenBank/DDBJ whole genome shotgun (WGS) entry which is preliminary data.</text>
</comment>
<dbReference type="SUPFAM" id="SSF53474">
    <property type="entry name" value="alpha/beta-Hydrolases"/>
    <property type="match status" value="1"/>
</dbReference>
<name>A0A8J3HQT8_9CHLR</name>
<evidence type="ECO:0000313" key="4">
    <source>
        <dbReference type="EMBL" id="GHO42122.1"/>
    </source>
</evidence>
<dbReference type="PANTHER" id="PTHR43798">
    <property type="entry name" value="MONOACYLGLYCEROL LIPASE"/>
    <property type="match status" value="1"/>
</dbReference>
<dbReference type="GO" id="GO:0016020">
    <property type="term" value="C:membrane"/>
    <property type="evidence" value="ECO:0007669"/>
    <property type="project" value="TreeGrafter"/>
</dbReference>
<organism evidence="4 5">
    <name type="scientific">Ktedonospora formicarum</name>
    <dbReference type="NCBI Taxonomy" id="2778364"/>
    <lineage>
        <taxon>Bacteria</taxon>
        <taxon>Bacillati</taxon>
        <taxon>Chloroflexota</taxon>
        <taxon>Ktedonobacteria</taxon>
        <taxon>Ktedonobacterales</taxon>
        <taxon>Ktedonobacteraceae</taxon>
        <taxon>Ktedonospora</taxon>
    </lineage>
</organism>
<dbReference type="PRINTS" id="PR00793">
    <property type="entry name" value="PROAMNOPTASE"/>
</dbReference>
<reference evidence="4" key="1">
    <citation type="submission" date="2020-10" db="EMBL/GenBank/DDBJ databases">
        <title>Taxonomic study of unclassified bacteria belonging to the class Ktedonobacteria.</title>
        <authorList>
            <person name="Yabe S."/>
            <person name="Wang C.M."/>
            <person name="Zheng Y."/>
            <person name="Sakai Y."/>
            <person name="Cavaletti L."/>
            <person name="Monciardini P."/>
            <person name="Donadio S."/>
        </authorList>
    </citation>
    <scope>NUCLEOTIDE SEQUENCE</scope>
    <source>
        <strain evidence="4">SOSP1-1</strain>
    </source>
</reference>
<evidence type="ECO:0000313" key="5">
    <source>
        <dbReference type="Proteomes" id="UP000612362"/>
    </source>
</evidence>
<evidence type="ECO:0000259" key="3">
    <source>
        <dbReference type="Pfam" id="PF00561"/>
    </source>
</evidence>
<dbReference type="RefSeq" id="WP_220191703.1">
    <property type="nucleotide sequence ID" value="NZ_BNJF01000001.1"/>
</dbReference>
<proteinExistence type="inferred from homology"/>
<comment type="similarity">
    <text evidence="1">Belongs to the peptidase S33 family.</text>
</comment>
<dbReference type="PANTHER" id="PTHR43798:SF33">
    <property type="entry name" value="HYDROLASE, PUTATIVE (AFU_ORTHOLOGUE AFUA_2G14860)-RELATED"/>
    <property type="match status" value="1"/>
</dbReference>
<dbReference type="GO" id="GO:0004177">
    <property type="term" value="F:aminopeptidase activity"/>
    <property type="evidence" value="ECO:0007669"/>
    <property type="project" value="UniProtKB-EC"/>
</dbReference>
<keyword evidence="5" id="KW-1185">Reference proteome</keyword>
<dbReference type="InterPro" id="IPR000073">
    <property type="entry name" value="AB_hydrolase_1"/>
</dbReference>
<dbReference type="Gene3D" id="3.40.50.1820">
    <property type="entry name" value="alpha/beta hydrolase"/>
    <property type="match status" value="1"/>
</dbReference>